<evidence type="ECO:0000256" key="9">
    <source>
        <dbReference type="ARBA" id="ARBA00022771"/>
    </source>
</evidence>
<protein>
    <recommendedName>
        <fullName evidence="4">RING-type E3 ubiquitin transferase</fullName>
        <ecNumber evidence="4">2.3.2.27</ecNumber>
    </recommendedName>
</protein>
<evidence type="ECO:0000256" key="6">
    <source>
        <dbReference type="ARBA" id="ARBA00022679"/>
    </source>
</evidence>
<dbReference type="CDD" id="cd19845">
    <property type="entry name" value="Bbox1_TIF1a_C-VI"/>
    <property type="match status" value="1"/>
</dbReference>
<dbReference type="InterPro" id="IPR000315">
    <property type="entry name" value="Znf_B-box"/>
</dbReference>
<dbReference type="SMART" id="SM00297">
    <property type="entry name" value="BROMO"/>
    <property type="match status" value="1"/>
</dbReference>
<dbReference type="Pfam" id="PF00439">
    <property type="entry name" value="Bromodomain"/>
    <property type="match status" value="1"/>
</dbReference>
<dbReference type="SUPFAM" id="SSF47370">
    <property type="entry name" value="Bromodomain"/>
    <property type="match status" value="1"/>
</dbReference>
<dbReference type="GO" id="GO:0003677">
    <property type="term" value="F:DNA binding"/>
    <property type="evidence" value="ECO:0007669"/>
    <property type="project" value="UniProtKB-KW"/>
</dbReference>
<dbReference type="Pfam" id="PF00643">
    <property type="entry name" value="zf-B_box"/>
    <property type="match status" value="1"/>
</dbReference>
<dbReference type="FunFam" id="3.30.40.10:FF:000123">
    <property type="entry name" value="E3 ubiquitin-protein ligase TRIM33"/>
    <property type="match status" value="1"/>
</dbReference>
<dbReference type="AlphaFoldDB" id="A0A974D891"/>
<keyword evidence="11" id="KW-0862">Zinc</keyword>
<evidence type="ECO:0000256" key="17">
    <source>
        <dbReference type="ARBA" id="ARBA00023242"/>
    </source>
</evidence>
<dbReference type="Proteomes" id="UP000694892">
    <property type="component" value="Chromosome 3S"/>
</dbReference>
<feature type="compositionally biased region" description="Polar residues" evidence="20">
    <location>
        <begin position="407"/>
        <end position="427"/>
    </location>
</feature>
<evidence type="ECO:0000256" key="19">
    <source>
        <dbReference type="PROSITE-ProRule" id="PRU00035"/>
    </source>
</evidence>
<dbReference type="SMART" id="SM00336">
    <property type="entry name" value="BBOX"/>
    <property type="match status" value="2"/>
</dbReference>
<dbReference type="CDD" id="cd05502">
    <property type="entry name" value="Bromo_tif1_like"/>
    <property type="match status" value="1"/>
</dbReference>
<dbReference type="Gene3D" id="1.20.920.10">
    <property type="entry name" value="Bromodomain-like"/>
    <property type="match status" value="1"/>
</dbReference>
<keyword evidence="14 19" id="KW-0103">Bromodomain</keyword>
<comment type="pathway">
    <text evidence="3">Protein modification; protein ubiquitination.</text>
</comment>
<evidence type="ECO:0000256" key="20">
    <source>
        <dbReference type="SAM" id="MobiDB-lite"/>
    </source>
</evidence>
<dbReference type="SMART" id="SM00184">
    <property type="entry name" value="RING"/>
    <property type="match status" value="1"/>
</dbReference>
<dbReference type="PROSITE" id="PS00518">
    <property type="entry name" value="ZF_RING_1"/>
    <property type="match status" value="1"/>
</dbReference>
<dbReference type="SUPFAM" id="SSF57845">
    <property type="entry name" value="B-box zinc-binding domain"/>
    <property type="match status" value="1"/>
</dbReference>
<keyword evidence="9 18" id="KW-0863">Zinc-finger</keyword>
<keyword evidence="6" id="KW-0808">Transferase</keyword>
<evidence type="ECO:0000259" key="22">
    <source>
        <dbReference type="PROSITE" id="PS50016"/>
    </source>
</evidence>
<organism evidence="25 26">
    <name type="scientific">Xenopus laevis</name>
    <name type="common">African clawed frog</name>
    <dbReference type="NCBI Taxonomy" id="8355"/>
    <lineage>
        <taxon>Eukaryota</taxon>
        <taxon>Metazoa</taxon>
        <taxon>Chordata</taxon>
        <taxon>Craniata</taxon>
        <taxon>Vertebrata</taxon>
        <taxon>Euteleostomi</taxon>
        <taxon>Amphibia</taxon>
        <taxon>Batrachia</taxon>
        <taxon>Anura</taxon>
        <taxon>Pipoidea</taxon>
        <taxon>Pipidae</taxon>
        <taxon>Xenopodinae</taxon>
        <taxon>Xenopus</taxon>
        <taxon>Xenopus</taxon>
    </lineage>
</organism>
<dbReference type="PROSITE" id="PS01359">
    <property type="entry name" value="ZF_PHD_1"/>
    <property type="match status" value="1"/>
</dbReference>
<evidence type="ECO:0000256" key="15">
    <source>
        <dbReference type="ARBA" id="ARBA00023125"/>
    </source>
</evidence>
<dbReference type="GO" id="GO:0031981">
    <property type="term" value="C:nuclear lumen"/>
    <property type="evidence" value="ECO:0007669"/>
    <property type="project" value="UniProtKB-ARBA"/>
</dbReference>
<feature type="region of interest" description="Disordered" evidence="20">
    <location>
        <begin position="571"/>
        <end position="597"/>
    </location>
</feature>
<feature type="region of interest" description="Disordered" evidence="20">
    <location>
        <begin position="726"/>
        <end position="775"/>
    </location>
</feature>
<keyword evidence="13" id="KW-0175">Coiled coil</keyword>
<dbReference type="InterPro" id="IPR019786">
    <property type="entry name" value="Zinc_finger_PHD-type_CS"/>
</dbReference>
<dbReference type="CDD" id="cd19828">
    <property type="entry name" value="Bbox2_TIF1a_C-VI"/>
    <property type="match status" value="1"/>
</dbReference>
<dbReference type="Pfam" id="PF00628">
    <property type="entry name" value="PHD"/>
    <property type="match status" value="1"/>
</dbReference>
<evidence type="ECO:0000256" key="2">
    <source>
        <dbReference type="ARBA" id="ARBA00004123"/>
    </source>
</evidence>
<dbReference type="EMBL" id="CM004471">
    <property type="protein sequence ID" value="OCT86136.1"/>
    <property type="molecule type" value="Genomic_DNA"/>
</dbReference>
<dbReference type="GO" id="GO:0061630">
    <property type="term" value="F:ubiquitin protein ligase activity"/>
    <property type="evidence" value="ECO:0007669"/>
    <property type="project" value="UniProtKB-EC"/>
</dbReference>
<dbReference type="EC" id="2.3.2.27" evidence="4"/>
<keyword evidence="12" id="KW-0805">Transcription regulation</keyword>
<dbReference type="Gene3D" id="3.30.160.60">
    <property type="entry name" value="Classic Zinc Finger"/>
    <property type="match status" value="1"/>
</dbReference>
<evidence type="ECO:0000256" key="14">
    <source>
        <dbReference type="ARBA" id="ARBA00023117"/>
    </source>
</evidence>
<keyword evidence="17" id="KW-0539">Nucleus</keyword>
<dbReference type="PROSITE" id="PS50119">
    <property type="entry name" value="ZF_BBOX"/>
    <property type="match status" value="2"/>
</dbReference>
<evidence type="ECO:0000256" key="11">
    <source>
        <dbReference type="ARBA" id="ARBA00022833"/>
    </source>
</evidence>
<dbReference type="CDD" id="cd15622">
    <property type="entry name" value="PHD_TIF1alpha"/>
    <property type="match status" value="1"/>
</dbReference>
<evidence type="ECO:0000256" key="8">
    <source>
        <dbReference type="ARBA" id="ARBA00022737"/>
    </source>
</evidence>
<feature type="domain" description="PHD-type" evidence="22">
    <location>
        <begin position="777"/>
        <end position="824"/>
    </location>
</feature>
<gene>
    <name evidence="25" type="ORF">XELAEV_18019830mg</name>
</gene>
<keyword evidence="10" id="KW-0833">Ubl conjugation pathway</keyword>
<keyword evidence="5" id="KW-0678">Repressor</keyword>
<evidence type="ECO:0000259" key="23">
    <source>
        <dbReference type="PROSITE" id="PS50089"/>
    </source>
</evidence>
<dbReference type="InterPro" id="IPR001841">
    <property type="entry name" value="Znf_RING"/>
</dbReference>
<feature type="compositionally biased region" description="Basic and acidic residues" evidence="20">
    <location>
        <begin position="733"/>
        <end position="753"/>
    </location>
</feature>
<evidence type="ECO:0000259" key="21">
    <source>
        <dbReference type="PROSITE" id="PS50014"/>
    </source>
</evidence>
<accession>A0A974D891</accession>
<dbReference type="SMART" id="SM00249">
    <property type="entry name" value="PHD"/>
    <property type="match status" value="2"/>
</dbReference>
<dbReference type="GO" id="GO:0000785">
    <property type="term" value="C:chromatin"/>
    <property type="evidence" value="ECO:0007669"/>
    <property type="project" value="TreeGrafter"/>
</dbReference>
<evidence type="ECO:0000256" key="18">
    <source>
        <dbReference type="PROSITE-ProRule" id="PRU00024"/>
    </source>
</evidence>
<dbReference type="FunFam" id="1.20.920.10:FF:000024">
    <property type="entry name" value="Transcription intermediary factor 1-alpha"/>
    <property type="match status" value="1"/>
</dbReference>
<evidence type="ECO:0000256" key="12">
    <source>
        <dbReference type="ARBA" id="ARBA00023015"/>
    </source>
</evidence>
<evidence type="ECO:0000313" key="25">
    <source>
        <dbReference type="EMBL" id="OCT86136.1"/>
    </source>
</evidence>
<feature type="region of interest" description="Disordered" evidence="20">
    <location>
        <begin position="403"/>
        <end position="427"/>
    </location>
</feature>
<feature type="compositionally biased region" description="Low complexity" evidence="20">
    <location>
        <begin position="571"/>
        <end position="591"/>
    </location>
</feature>
<evidence type="ECO:0000256" key="10">
    <source>
        <dbReference type="ARBA" id="ARBA00022786"/>
    </source>
</evidence>
<dbReference type="SUPFAM" id="SSF57850">
    <property type="entry name" value="RING/U-box"/>
    <property type="match status" value="1"/>
</dbReference>
<dbReference type="PANTHER" id="PTHR45915">
    <property type="entry name" value="TRANSCRIPTION INTERMEDIARY FACTOR"/>
    <property type="match status" value="1"/>
</dbReference>
<dbReference type="PROSITE" id="PS50016">
    <property type="entry name" value="ZF_PHD_2"/>
    <property type="match status" value="1"/>
</dbReference>
<feature type="compositionally biased region" description="Polar residues" evidence="20">
    <location>
        <begin position="651"/>
        <end position="661"/>
    </location>
</feature>
<dbReference type="InterPro" id="IPR011011">
    <property type="entry name" value="Znf_FYVE_PHD"/>
</dbReference>
<dbReference type="InterPro" id="IPR019787">
    <property type="entry name" value="Znf_PHD-finger"/>
</dbReference>
<dbReference type="InterPro" id="IPR003649">
    <property type="entry name" value="Bbox_C"/>
</dbReference>
<evidence type="ECO:0000256" key="5">
    <source>
        <dbReference type="ARBA" id="ARBA00022491"/>
    </source>
</evidence>
<comment type="subcellular location">
    <subcellularLocation>
        <location evidence="2">Nucleus</location>
    </subcellularLocation>
</comment>
<sequence>MEGPVDKEAPALTQPPAPLSSPSAENEAESRQGPEERSGERAALNSLETCGLCRTHIQSRSPRLLPCLHSLCQRCLPPPERFLSVSDPRPPDPSAAPLQVGVIRCPVCSQECAERDIIENFFVRDTTEVPSSTVEKPSQQVCTSCEDNAEALGFCVECVEWLCKNCVQAHQRVKFTKDHTVRQKEEVPPAVGANSQRPVFCPFHKKEQLKLYCETCDKLTCRDCQLQEHKEHRYQFIEEAFQSQKVIMDTLIAKLTEKNKYIKFTGDQIQNRILEVNQNQKQVEQDIKVAVFTLMVEINKKGKALLHQLEALAKDRRMKLLKQQHEVDGLSKQLEHGVYFSKWAVNSNNSTALLYSKRLITHRLRHLLRARCDVTPVTNTVQFHCDANSWAQNIFNLGSLGIEEGDPSQQTTPMEVQNTQGTQPGNQLSKFPTQISLAQLRIQHMHQQIMAQRQQAQRRPGPMGLQNPPVPLQPMVHNNPRVPMPHQPPANQMQRFVNVQNMNPRPNGLVMPNQPMRYPHNVPNAVDLQNMQHNQNMARRPGPVGHPPIRVTFMAHHGMKQWQVSGNQTMAHPAASSNTSTPSSPTITSVAGSDGKGMSSPVIDLVTSAANSFNLPPIPDIDSTANVLLDNLIRKDINLDNHHHHRMLSHRTVQSPNSSVPSPLGGADSTHKMPVVRLEPIRIKPDNTPENFDYPVVVVKQENRHRASQRRNVEYSGSILTSMLLDSNGNRASKSDAGSRRDAPDSTGDRHLLQDGSNEWMPPSRASEGGKEDDPNEDWCAVCQNGGELLCCEKCPKVFHLSCHVPTLMNFPSGEWICTFCRDLSRPEVEYDCDDPSLAEKRKLGGAQSMAPIDQRKCERILLYLFCYEMSLAFQDPVPLTVPDYYRIIKKPMDLSAIKRKLQFNGATHYTRPEEFVGDVRLIFKNCLEFNEPDSEVASAGIRLEAYFEELLLNIYRDQKFAKTNCRDETAASGDSDDEFVAPRKKRFKGDERLFFK</sequence>
<feature type="region of interest" description="Disordered" evidence="20">
    <location>
        <begin position="1"/>
        <end position="41"/>
    </location>
</feature>
<dbReference type="InterPro" id="IPR036427">
    <property type="entry name" value="Bromodomain-like_sf"/>
</dbReference>
<keyword evidence="7" id="KW-0479">Metal-binding</keyword>
<dbReference type="SUPFAM" id="SSF57903">
    <property type="entry name" value="FYVE/PHD zinc finger"/>
    <property type="match status" value="1"/>
</dbReference>
<keyword evidence="8" id="KW-0677">Repeat</keyword>
<evidence type="ECO:0000256" key="7">
    <source>
        <dbReference type="ARBA" id="ARBA00022723"/>
    </source>
</evidence>
<evidence type="ECO:0000259" key="24">
    <source>
        <dbReference type="PROSITE" id="PS50119"/>
    </source>
</evidence>
<reference evidence="26" key="1">
    <citation type="journal article" date="2016" name="Nature">
        <title>Genome evolution in the allotetraploid frog Xenopus laevis.</title>
        <authorList>
            <person name="Session A.M."/>
            <person name="Uno Y."/>
            <person name="Kwon T."/>
            <person name="Chapman J.A."/>
            <person name="Toyoda A."/>
            <person name="Takahashi S."/>
            <person name="Fukui A."/>
            <person name="Hikosaka A."/>
            <person name="Suzuki A."/>
            <person name="Kondo M."/>
            <person name="van Heeringen S.J."/>
            <person name="Quigley I."/>
            <person name="Heinz S."/>
            <person name="Ogino H."/>
            <person name="Ochi H."/>
            <person name="Hellsten U."/>
            <person name="Lyons J.B."/>
            <person name="Simakov O."/>
            <person name="Putnam N."/>
            <person name="Stites J."/>
            <person name="Kuroki Y."/>
            <person name="Tanaka T."/>
            <person name="Michiue T."/>
            <person name="Watanabe M."/>
            <person name="Bogdanovic O."/>
            <person name="Lister R."/>
            <person name="Georgiou G."/>
            <person name="Paranjpe S.S."/>
            <person name="van Kruijsbergen I."/>
            <person name="Shu S."/>
            <person name="Carlson J."/>
            <person name="Kinoshita T."/>
            <person name="Ohta Y."/>
            <person name="Mawaribuchi S."/>
            <person name="Jenkins J."/>
            <person name="Grimwood J."/>
            <person name="Schmutz J."/>
            <person name="Mitros T."/>
            <person name="Mozaffari S.V."/>
            <person name="Suzuki Y."/>
            <person name="Haramoto Y."/>
            <person name="Yamamoto T.S."/>
            <person name="Takagi C."/>
            <person name="Heald R."/>
            <person name="Miller K."/>
            <person name="Haudenschild C."/>
            <person name="Kitzman J."/>
            <person name="Nakayama T."/>
            <person name="Izutsu Y."/>
            <person name="Robert J."/>
            <person name="Fortriede J."/>
            <person name="Burns K."/>
            <person name="Lotay V."/>
            <person name="Karimi K."/>
            <person name="Yasuoka Y."/>
            <person name="Dichmann D.S."/>
            <person name="Flajnik M.F."/>
            <person name="Houston D.W."/>
            <person name="Shendure J."/>
            <person name="DuPasquier L."/>
            <person name="Vize P.D."/>
            <person name="Zorn A.M."/>
            <person name="Ito M."/>
            <person name="Marcotte E.M."/>
            <person name="Wallingford J.B."/>
            <person name="Ito Y."/>
            <person name="Asashima M."/>
            <person name="Ueno N."/>
            <person name="Matsuda Y."/>
            <person name="Veenstra G.J."/>
            <person name="Fujiyama A."/>
            <person name="Harland R.M."/>
            <person name="Taira M."/>
            <person name="Rokhsar D.S."/>
        </authorList>
    </citation>
    <scope>NUCLEOTIDE SEQUENCE [LARGE SCALE GENOMIC DNA]</scope>
    <source>
        <strain evidence="26">J</strain>
    </source>
</reference>
<name>A0A974D891_XENLA</name>
<feature type="domain" description="Bromo" evidence="21">
    <location>
        <begin position="882"/>
        <end position="938"/>
    </location>
</feature>
<evidence type="ECO:0000313" key="26">
    <source>
        <dbReference type="Proteomes" id="UP000694892"/>
    </source>
</evidence>
<comment type="catalytic activity">
    <reaction evidence="1">
        <text>S-ubiquitinyl-[E2 ubiquitin-conjugating enzyme]-L-cysteine + [acceptor protein]-L-lysine = [E2 ubiquitin-conjugating enzyme]-L-cysteine + N(6)-ubiquitinyl-[acceptor protein]-L-lysine.</text>
        <dbReference type="EC" id="2.3.2.27"/>
    </reaction>
</comment>
<dbReference type="InterPro" id="IPR001965">
    <property type="entry name" value="Znf_PHD"/>
</dbReference>
<dbReference type="InterPro" id="IPR013083">
    <property type="entry name" value="Znf_RING/FYVE/PHD"/>
</dbReference>
<dbReference type="PROSITE" id="PS50014">
    <property type="entry name" value="BROMODOMAIN_2"/>
    <property type="match status" value="1"/>
</dbReference>
<evidence type="ECO:0000256" key="3">
    <source>
        <dbReference type="ARBA" id="ARBA00004906"/>
    </source>
</evidence>
<evidence type="ECO:0000256" key="16">
    <source>
        <dbReference type="ARBA" id="ARBA00023163"/>
    </source>
</evidence>
<evidence type="ECO:0000256" key="4">
    <source>
        <dbReference type="ARBA" id="ARBA00012483"/>
    </source>
</evidence>
<feature type="domain" description="B box-type" evidence="24">
    <location>
        <begin position="196"/>
        <end position="237"/>
    </location>
</feature>
<evidence type="ECO:0000256" key="13">
    <source>
        <dbReference type="ARBA" id="ARBA00023054"/>
    </source>
</evidence>
<dbReference type="InterPro" id="IPR001487">
    <property type="entry name" value="Bromodomain"/>
</dbReference>
<dbReference type="PROSITE" id="PS50089">
    <property type="entry name" value="ZF_RING_2"/>
    <property type="match status" value="1"/>
</dbReference>
<evidence type="ECO:0000256" key="1">
    <source>
        <dbReference type="ARBA" id="ARBA00000900"/>
    </source>
</evidence>
<dbReference type="SMART" id="SM00502">
    <property type="entry name" value="BBC"/>
    <property type="match status" value="1"/>
</dbReference>
<dbReference type="PANTHER" id="PTHR45915:SF4">
    <property type="entry name" value="TRANSCRIPTION INTERMEDIARY FACTOR 1-ALPHA"/>
    <property type="match status" value="1"/>
</dbReference>
<dbReference type="OMA" id="AIKQWQV"/>
<dbReference type="Gene3D" id="3.30.40.10">
    <property type="entry name" value="Zinc/RING finger domain, C3HC4 (zinc finger)"/>
    <property type="match status" value="2"/>
</dbReference>
<dbReference type="GO" id="GO:0008270">
    <property type="term" value="F:zinc ion binding"/>
    <property type="evidence" value="ECO:0007669"/>
    <property type="project" value="UniProtKB-KW"/>
</dbReference>
<dbReference type="PRINTS" id="PR00503">
    <property type="entry name" value="BROMODOMAIN"/>
</dbReference>
<feature type="region of interest" description="Disordered" evidence="20">
    <location>
        <begin position="648"/>
        <end position="670"/>
    </location>
</feature>
<dbReference type="InterPro" id="IPR017907">
    <property type="entry name" value="Znf_RING_CS"/>
</dbReference>
<keyword evidence="15" id="KW-0238">DNA-binding</keyword>
<feature type="domain" description="RING-type" evidence="23">
    <location>
        <begin position="50"/>
        <end position="109"/>
    </location>
</feature>
<dbReference type="FunFam" id="3.30.160.60:FF:000074">
    <property type="entry name" value="Tripartite motif containing 66"/>
    <property type="match status" value="1"/>
</dbReference>
<feature type="compositionally biased region" description="Basic and acidic residues" evidence="20">
    <location>
        <begin position="28"/>
        <end position="40"/>
    </location>
</feature>
<feature type="domain" description="B box-type" evidence="24">
    <location>
        <begin position="137"/>
        <end position="190"/>
    </location>
</feature>
<dbReference type="CDD" id="cd16764">
    <property type="entry name" value="RING-HC_TIF1alpha"/>
    <property type="match status" value="1"/>
</dbReference>
<keyword evidence="16" id="KW-0804">Transcription</keyword>
<proteinExistence type="predicted"/>